<feature type="region of interest" description="Disordered" evidence="1">
    <location>
        <begin position="84"/>
        <end position="117"/>
    </location>
</feature>
<protein>
    <submittedName>
        <fullName evidence="2">Im:7145024</fullName>
    </submittedName>
</protein>
<feature type="compositionally biased region" description="Polar residues" evidence="1">
    <location>
        <begin position="106"/>
        <end position="117"/>
    </location>
</feature>
<accession>A0A8B9L1F1</accession>
<dbReference type="Pfam" id="PF17722">
    <property type="entry name" value="IFTAP"/>
    <property type="match status" value="1"/>
</dbReference>
<dbReference type="GO" id="GO:0007340">
    <property type="term" value="P:acrosome reaction"/>
    <property type="evidence" value="ECO:0007669"/>
    <property type="project" value="TreeGrafter"/>
</dbReference>
<evidence type="ECO:0000313" key="2">
    <source>
        <dbReference type="Ensembl" id="ENSAMXP00005043750.1"/>
    </source>
</evidence>
<dbReference type="PANTHER" id="PTHR35543:SF1">
    <property type="entry name" value="INTRAFLAGELLAR TRANSPORT-ASSOCIATED PROTEIN"/>
    <property type="match status" value="1"/>
</dbReference>
<name>A0A8B9L1F1_ASTMX</name>
<dbReference type="InterPro" id="IPR040028">
    <property type="entry name" value="IFTAP"/>
</dbReference>
<dbReference type="GO" id="GO:0005829">
    <property type="term" value="C:cytosol"/>
    <property type="evidence" value="ECO:0007669"/>
    <property type="project" value="TreeGrafter"/>
</dbReference>
<feature type="compositionally biased region" description="Basic and acidic residues" evidence="1">
    <location>
        <begin position="89"/>
        <end position="102"/>
    </location>
</feature>
<sequence>MNKPLSHFNFLYFVLFFSRFKKMPGLQSNSEAASHDRAMIEALEQFCNSTEQSYEEFLSTFTQLTTENVTRGLLNVNRGDSSSCLGQMNRRDVESTDRRLDGVYESESSPRGQQSQRALTADLEEFVLEGSITVGRLGNGETLPSHQPVKFDNYLDDMEPEEDPVNADPDVCVLPGEVEENLPAYTPSFCHCTLLEISSTATDHRTHSPQTIATQCQVHRHTQTHIQTHTHTHRQLHLFPTLFPSESACPFTDALHTQGPNSFQ</sequence>
<dbReference type="Ensembl" id="ENSAMXT00005047554.1">
    <property type="protein sequence ID" value="ENSAMXP00005043750.1"/>
    <property type="gene ID" value="ENSAMXG00005020352.1"/>
</dbReference>
<dbReference type="GO" id="GO:0007283">
    <property type="term" value="P:spermatogenesis"/>
    <property type="evidence" value="ECO:0007669"/>
    <property type="project" value="TreeGrafter"/>
</dbReference>
<organism evidence="2 3">
    <name type="scientific">Astyanax mexicanus</name>
    <name type="common">Blind cave fish</name>
    <name type="synonym">Astyanax fasciatus mexicanus</name>
    <dbReference type="NCBI Taxonomy" id="7994"/>
    <lineage>
        <taxon>Eukaryota</taxon>
        <taxon>Metazoa</taxon>
        <taxon>Chordata</taxon>
        <taxon>Craniata</taxon>
        <taxon>Vertebrata</taxon>
        <taxon>Euteleostomi</taxon>
        <taxon>Actinopterygii</taxon>
        <taxon>Neopterygii</taxon>
        <taxon>Teleostei</taxon>
        <taxon>Ostariophysi</taxon>
        <taxon>Characiformes</taxon>
        <taxon>Characoidei</taxon>
        <taxon>Acestrorhamphidae</taxon>
        <taxon>Acestrorhamphinae</taxon>
        <taxon>Astyanax</taxon>
    </lineage>
</organism>
<reference evidence="2" key="1">
    <citation type="submission" date="2025-08" db="UniProtKB">
        <authorList>
            <consortium name="Ensembl"/>
        </authorList>
    </citation>
    <scope>IDENTIFICATION</scope>
</reference>
<dbReference type="PANTHER" id="PTHR35543">
    <property type="entry name" value="PROTEIN C11ORF74"/>
    <property type="match status" value="1"/>
</dbReference>
<dbReference type="AlphaFoldDB" id="A0A8B9L1F1"/>
<evidence type="ECO:0000313" key="3">
    <source>
        <dbReference type="Proteomes" id="UP000694621"/>
    </source>
</evidence>
<dbReference type="GO" id="GO:0120160">
    <property type="term" value="F:intraciliary transport particle A binding"/>
    <property type="evidence" value="ECO:0007669"/>
    <property type="project" value="TreeGrafter"/>
</dbReference>
<dbReference type="GO" id="GO:0097731">
    <property type="term" value="C:9+0 non-motile cilium"/>
    <property type="evidence" value="ECO:0007669"/>
    <property type="project" value="TreeGrafter"/>
</dbReference>
<dbReference type="Proteomes" id="UP000694621">
    <property type="component" value="Unplaced"/>
</dbReference>
<evidence type="ECO:0000256" key="1">
    <source>
        <dbReference type="SAM" id="MobiDB-lite"/>
    </source>
</evidence>
<proteinExistence type="predicted"/>